<dbReference type="Proteomes" id="UP000663842">
    <property type="component" value="Unassembled WGS sequence"/>
</dbReference>
<dbReference type="PANTHER" id="PTHR37984:SF5">
    <property type="entry name" value="PROTEIN NYNRIN-LIKE"/>
    <property type="match status" value="1"/>
</dbReference>
<dbReference type="SUPFAM" id="SSF53098">
    <property type="entry name" value="Ribonuclease H-like"/>
    <property type="match status" value="1"/>
</dbReference>
<dbReference type="InterPro" id="IPR001584">
    <property type="entry name" value="Integrase_cat-core"/>
</dbReference>
<dbReference type="Pfam" id="PF00665">
    <property type="entry name" value="rve"/>
    <property type="match status" value="1"/>
</dbReference>
<gene>
    <name evidence="4" type="ORF">UXM345_LOCUS12483</name>
    <name evidence="3" type="ORF">WKI299_LOCUS33635</name>
    <name evidence="2" type="ORF">XDN619_LOCUS4658</name>
</gene>
<dbReference type="EMBL" id="CAJOBF010001304">
    <property type="protein sequence ID" value="CAF3936161.1"/>
    <property type="molecule type" value="Genomic_DNA"/>
</dbReference>
<evidence type="ECO:0000313" key="5">
    <source>
        <dbReference type="Proteomes" id="UP000663842"/>
    </source>
</evidence>
<dbReference type="InterPro" id="IPR036397">
    <property type="entry name" value="RNaseH_sf"/>
</dbReference>
<evidence type="ECO:0000313" key="4">
    <source>
        <dbReference type="EMBL" id="CAF3936161.1"/>
    </source>
</evidence>
<evidence type="ECO:0000259" key="1">
    <source>
        <dbReference type="PROSITE" id="PS50994"/>
    </source>
</evidence>
<evidence type="ECO:0000313" key="3">
    <source>
        <dbReference type="EMBL" id="CAF2184460.1"/>
    </source>
</evidence>
<accession>A0A819JPF1</accession>
<dbReference type="Proteomes" id="UP000663887">
    <property type="component" value="Unassembled WGS sequence"/>
</dbReference>
<dbReference type="PROSITE" id="PS50994">
    <property type="entry name" value="INTEGRASE"/>
    <property type="match status" value="1"/>
</dbReference>
<dbReference type="InterPro" id="IPR012337">
    <property type="entry name" value="RNaseH-like_sf"/>
</dbReference>
<dbReference type="GO" id="GO:0015074">
    <property type="term" value="P:DNA integration"/>
    <property type="evidence" value="ECO:0007669"/>
    <property type="project" value="InterPro"/>
</dbReference>
<dbReference type="Gene3D" id="3.30.420.10">
    <property type="entry name" value="Ribonuclease H-like superfamily/Ribonuclease H"/>
    <property type="match status" value="1"/>
</dbReference>
<dbReference type="PANTHER" id="PTHR37984">
    <property type="entry name" value="PROTEIN CBG26694"/>
    <property type="match status" value="1"/>
</dbReference>
<organism evidence="4 5">
    <name type="scientific">Rotaria magnacalcarata</name>
    <dbReference type="NCBI Taxonomy" id="392030"/>
    <lineage>
        <taxon>Eukaryota</taxon>
        <taxon>Metazoa</taxon>
        <taxon>Spiralia</taxon>
        <taxon>Gnathifera</taxon>
        <taxon>Rotifera</taxon>
        <taxon>Eurotatoria</taxon>
        <taxon>Bdelloidea</taxon>
        <taxon>Philodinida</taxon>
        <taxon>Philodinidae</taxon>
        <taxon>Rotaria</taxon>
    </lineage>
</organism>
<protein>
    <recommendedName>
        <fullName evidence="1">Integrase catalytic domain-containing protein</fullName>
    </recommendedName>
</protein>
<evidence type="ECO:0000313" key="2">
    <source>
        <dbReference type="EMBL" id="CAF2027156.1"/>
    </source>
</evidence>
<dbReference type="InterPro" id="IPR050951">
    <property type="entry name" value="Retrovirus_Pol_polyprotein"/>
</dbReference>
<feature type="domain" description="Integrase catalytic" evidence="1">
    <location>
        <begin position="3"/>
        <end position="164"/>
    </location>
</feature>
<name>A0A819JPF1_9BILA</name>
<dbReference type="EMBL" id="CAJNRG010001093">
    <property type="protein sequence ID" value="CAF2027156.1"/>
    <property type="molecule type" value="Genomic_DNA"/>
</dbReference>
<dbReference type="Proteomes" id="UP000663856">
    <property type="component" value="Unassembled WGS sequence"/>
</dbReference>
<dbReference type="GO" id="GO:0003676">
    <property type="term" value="F:nucleic acid binding"/>
    <property type="evidence" value="ECO:0007669"/>
    <property type="project" value="InterPro"/>
</dbReference>
<comment type="caution">
    <text evidence="4">The sequence shown here is derived from an EMBL/GenBank/DDBJ whole genome shotgun (WGS) entry which is preliminary data.</text>
</comment>
<sequence>MQLIEPPGEVFDLVQMDFAGPLPQSINGNRYVIALTDYLSKYVISKAVPNDSTQTAAEFLIDITLEFGPPHQLQTDRGSHFTSAIFEAVANRLGCVHTVSTPYHPQSQGVIERFNAIFKQQLSKYTNEHYDDWDVYLNTIVSSYNSSIHQITQFPPFQIFHKRKPISIFDPIKKQVTIPRVNDYWNHFLRFEKVYMDQVKKNIRQQQQYSKRRYDRHRPNIQFIIGQKVFIIKPGMHPAFRELYEGPYTIIKQLGPQTFDVLDVHDNMKRVHSSQMKPFLERE</sequence>
<reference evidence="4" key="1">
    <citation type="submission" date="2021-02" db="EMBL/GenBank/DDBJ databases">
        <authorList>
            <person name="Nowell W R."/>
        </authorList>
    </citation>
    <scope>NUCLEOTIDE SEQUENCE</scope>
</reference>
<proteinExistence type="predicted"/>
<dbReference type="EMBL" id="CAJNRF010015973">
    <property type="protein sequence ID" value="CAF2184460.1"/>
    <property type="molecule type" value="Genomic_DNA"/>
</dbReference>
<dbReference type="AlphaFoldDB" id="A0A819JPF1"/>